<gene>
    <name evidence="1" type="ORF">F3Y22_tig00113726pilonHSYRG00442</name>
</gene>
<dbReference type="EMBL" id="VEPZ02001721">
    <property type="protein sequence ID" value="KAE8661376.1"/>
    <property type="molecule type" value="Genomic_DNA"/>
</dbReference>
<protein>
    <submittedName>
        <fullName evidence="1">Uncharacterized protein</fullName>
    </submittedName>
</protein>
<accession>A0A6A2XGX4</accession>
<dbReference type="AlphaFoldDB" id="A0A6A2XGX4"/>
<evidence type="ECO:0000313" key="2">
    <source>
        <dbReference type="Proteomes" id="UP000436088"/>
    </source>
</evidence>
<name>A0A6A2XGX4_HIBSY</name>
<comment type="caution">
    <text evidence="1">The sequence shown here is derived from an EMBL/GenBank/DDBJ whole genome shotgun (WGS) entry which is preliminary data.</text>
</comment>
<sequence>MKPKVLPSVKRQFSAKFNFHGGAVSISSWVHLMHPDLADLASDIDSGGGWNLRSRTRAPHARQVDDSDRWRRLSSIRVRTPEMSGAIDFWEDHWTEVTSLRESFPRIFRIANQKSGKSKTSRGWRRSAKMAWSVRWKYTSTSYCLVVSCVGAILQRLPTTVEPLKLEMLLEDSNLCAICKQHPESIVFPEDIKSMLFIWNGDSCRKEVKPVWLLSFFSFIGQFECIFKKSQFTEENIFDIGLLKTGVWANCKWPRLVPSVQDFIRCP</sequence>
<keyword evidence="2" id="KW-1185">Reference proteome</keyword>
<proteinExistence type="predicted"/>
<dbReference type="Proteomes" id="UP000436088">
    <property type="component" value="Unassembled WGS sequence"/>
</dbReference>
<reference evidence="1" key="1">
    <citation type="submission" date="2019-09" db="EMBL/GenBank/DDBJ databases">
        <title>Draft genome information of white flower Hibiscus syriacus.</title>
        <authorList>
            <person name="Kim Y.-M."/>
        </authorList>
    </citation>
    <scope>NUCLEOTIDE SEQUENCE [LARGE SCALE GENOMIC DNA]</scope>
    <source>
        <strain evidence="1">YM2019G1</strain>
    </source>
</reference>
<organism evidence="1 2">
    <name type="scientific">Hibiscus syriacus</name>
    <name type="common">Rose of Sharon</name>
    <dbReference type="NCBI Taxonomy" id="106335"/>
    <lineage>
        <taxon>Eukaryota</taxon>
        <taxon>Viridiplantae</taxon>
        <taxon>Streptophyta</taxon>
        <taxon>Embryophyta</taxon>
        <taxon>Tracheophyta</taxon>
        <taxon>Spermatophyta</taxon>
        <taxon>Magnoliopsida</taxon>
        <taxon>eudicotyledons</taxon>
        <taxon>Gunneridae</taxon>
        <taxon>Pentapetalae</taxon>
        <taxon>rosids</taxon>
        <taxon>malvids</taxon>
        <taxon>Malvales</taxon>
        <taxon>Malvaceae</taxon>
        <taxon>Malvoideae</taxon>
        <taxon>Hibiscus</taxon>
    </lineage>
</organism>
<evidence type="ECO:0000313" key="1">
    <source>
        <dbReference type="EMBL" id="KAE8661376.1"/>
    </source>
</evidence>